<evidence type="ECO:0000313" key="2">
    <source>
        <dbReference type="Proteomes" id="UP000828924"/>
    </source>
</evidence>
<keyword evidence="2" id="KW-1185">Reference proteome</keyword>
<reference evidence="1 2" key="1">
    <citation type="submission" date="2021-03" db="EMBL/GenBank/DDBJ databases">
        <title>Complete genome of Streptomyces formicae strain 1H-GS9 (DSM 100524).</title>
        <authorList>
            <person name="Atanasov K.E."/>
            <person name="Altabella T."/>
            <person name="Ferrer A."/>
        </authorList>
    </citation>
    <scope>NUCLEOTIDE SEQUENCE [LARGE SCALE GENOMIC DNA]</scope>
    <source>
        <strain evidence="1 2">1H-GS9</strain>
    </source>
</reference>
<evidence type="ECO:0000313" key="1">
    <source>
        <dbReference type="EMBL" id="UNM13001.1"/>
    </source>
</evidence>
<proteinExistence type="predicted"/>
<sequence length="48" mass="4980">MSEELAGNESVESMAPADAACADWHLHYDGRTAASMAFAGLARPTRGG</sequence>
<name>A0ABY3WN37_9ACTN</name>
<protein>
    <submittedName>
        <fullName evidence="1">Uncharacterized protein</fullName>
    </submittedName>
</protein>
<dbReference type="Proteomes" id="UP000828924">
    <property type="component" value="Chromosome"/>
</dbReference>
<accession>A0ABY3WN37</accession>
<dbReference type="EMBL" id="CP071872">
    <property type="protein sequence ID" value="UNM13001.1"/>
    <property type="molecule type" value="Genomic_DNA"/>
</dbReference>
<gene>
    <name evidence="1" type="ORF">J4032_17085</name>
</gene>
<organism evidence="1 2">
    <name type="scientific">Streptomyces formicae</name>
    <dbReference type="NCBI Taxonomy" id="1616117"/>
    <lineage>
        <taxon>Bacteria</taxon>
        <taxon>Bacillati</taxon>
        <taxon>Actinomycetota</taxon>
        <taxon>Actinomycetes</taxon>
        <taxon>Kitasatosporales</taxon>
        <taxon>Streptomycetaceae</taxon>
        <taxon>Streptomyces</taxon>
    </lineage>
</organism>
<dbReference type="RefSeq" id="WP_242331713.1">
    <property type="nucleotide sequence ID" value="NZ_CP071872.1"/>
</dbReference>